<dbReference type="PANTHER" id="PTHR42707">
    <property type="entry name" value="ACYL-COA DEHYDROGENASE"/>
    <property type="match status" value="1"/>
</dbReference>
<sequence length="626" mass="68076">MPSSAVRDTTLQAHSTAPAAAHPVPDRQGGSLFAADPDLRALLPLYLPPDLFNHLLPHLERMGALAGGVLDELAGVADRHPPELTYRTRAGVDAQRIDKHPAYVEMERVAFAEFGLAAASHRGGVLGWDKPMPPAAKYALTYLFVQAEFGLCCPLSMTDSLTRTLRKFGDPALVERFLPNLTTQVFDDLYQGAMFMTEQGAGSDVAATATRAVRDASAEGGWRLQGDKWFCSNPDATLAMVLARVEDEAGNAVPGHKGVSLFLLPRKLADGSDNHYRIIRLKDKLGTRSMASGEIRLEGAHAWLVGEPGRGFVQMADMINNSRLSNGVRAAGLMRRALTEGLFIARERQAFGKRLQDMPLMRRQLLKLTLPTEQARTMVFQTAEALRRADAGEADAYPLMRILTPLIKFRACRDARKVTGDAMEIRGGCGYIEEWSDPRLVRDAHLGSIWEGTSNIVALDVLRAVRREGALPVLQAHLAGLLADTPMHAAARAVFEGAIAAAAKLAAQAAEAGADGELLARQAASALYHVTSAVAMAWEAGLSARCAACGWRSWCCAIACCRRIRLQRRPSPSGWPRPSRRLTAPCMPLARSTRSTCSNRIHVRQPSSATPSRHQRETSYTQETTP</sequence>
<feature type="region of interest" description="Disordered" evidence="5">
    <location>
        <begin position="592"/>
        <end position="626"/>
    </location>
</feature>
<name>F8GN10_CUPNN</name>
<feature type="region of interest" description="Disordered" evidence="5">
    <location>
        <begin position="1"/>
        <end position="29"/>
    </location>
</feature>
<dbReference type="KEGG" id="cnc:CNE_2c00720"/>
<dbReference type="InterPro" id="IPR009075">
    <property type="entry name" value="AcylCo_DH/oxidase_C"/>
</dbReference>
<evidence type="ECO:0000259" key="8">
    <source>
        <dbReference type="Pfam" id="PF18158"/>
    </source>
</evidence>
<keyword evidence="4" id="KW-0274">FAD</keyword>
<dbReference type="Gene3D" id="2.40.110.20">
    <property type="match status" value="1"/>
</dbReference>
<gene>
    <name evidence="9" type="primary">aidB</name>
    <name evidence="9" type="ordered locus">CNE_2c00720</name>
</gene>
<evidence type="ECO:0000313" key="9">
    <source>
        <dbReference type="EMBL" id="AEI79064.1"/>
    </source>
</evidence>
<dbReference type="GO" id="GO:0003995">
    <property type="term" value="F:acyl-CoA dehydrogenase activity"/>
    <property type="evidence" value="ECO:0007669"/>
    <property type="project" value="InterPro"/>
</dbReference>
<evidence type="ECO:0000256" key="1">
    <source>
        <dbReference type="ARBA" id="ARBA00001974"/>
    </source>
</evidence>
<feature type="domain" description="Acyl-CoA dehydrogenase/oxidase C-terminal" evidence="6">
    <location>
        <begin position="309"/>
        <end position="464"/>
    </location>
</feature>
<dbReference type="InterPro" id="IPR036250">
    <property type="entry name" value="AcylCo_DH-like_C"/>
</dbReference>
<evidence type="ECO:0000313" key="10">
    <source>
        <dbReference type="Proteomes" id="UP000006798"/>
    </source>
</evidence>
<accession>F8GN10</accession>
<feature type="domain" description="Adaptive response protein AidB N-terminal" evidence="8">
    <location>
        <begin position="25"/>
        <end position="187"/>
    </location>
</feature>
<evidence type="ECO:0000259" key="6">
    <source>
        <dbReference type="Pfam" id="PF00441"/>
    </source>
</evidence>
<dbReference type="InterPro" id="IPR041504">
    <property type="entry name" value="AidB_N"/>
</dbReference>
<dbReference type="Pfam" id="PF00441">
    <property type="entry name" value="Acyl-CoA_dh_1"/>
    <property type="match status" value="1"/>
</dbReference>
<organism evidence="9 10">
    <name type="scientific">Cupriavidus necator (strain ATCC 43291 / DSM 13513 / CCUG 52238 / LMG 8453 / N-1)</name>
    <name type="common">Ralstonia eutropha</name>
    <dbReference type="NCBI Taxonomy" id="1042878"/>
    <lineage>
        <taxon>Bacteria</taxon>
        <taxon>Pseudomonadati</taxon>
        <taxon>Pseudomonadota</taxon>
        <taxon>Betaproteobacteria</taxon>
        <taxon>Burkholderiales</taxon>
        <taxon>Burkholderiaceae</taxon>
        <taxon>Cupriavidus</taxon>
    </lineage>
</organism>
<evidence type="ECO:0000259" key="7">
    <source>
        <dbReference type="Pfam" id="PF02770"/>
    </source>
</evidence>
<dbReference type="InterPro" id="IPR009100">
    <property type="entry name" value="AcylCoA_DH/oxidase_NM_dom_sf"/>
</dbReference>
<dbReference type="Pfam" id="PF02770">
    <property type="entry name" value="Acyl-CoA_dh_M"/>
    <property type="match status" value="1"/>
</dbReference>
<evidence type="ECO:0000256" key="4">
    <source>
        <dbReference type="ARBA" id="ARBA00022827"/>
    </source>
</evidence>
<dbReference type="Pfam" id="PF18158">
    <property type="entry name" value="AidB_N"/>
    <property type="match status" value="1"/>
</dbReference>
<proteinExistence type="inferred from homology"/>
<dbReference type="InterPro" id="IPR052904">
    <property type="entry name" value="Acyl-CoA_dehydrogenase-like"/>
</dbReference>
<dbReference type="PANTHER" id="PTHR42707:SF2">
    <property type="entry name" value="ACD11 DEHYDROGENASE"/>
    <property type="match status" value="1"/>
</dbReference>
<dbReference type="InterPro" id="IPR006089">
    <property type="entry name" value="Acyl-CoA_DH_CS"/>
</dbReference>
<feature type="domain" description="Acyl-CoA oxidase/dehydrogenase middle" evidence="7">
    <location>
        <begin position="193"/>
        <end position="298"/>
    </location>
</feature>
<feature type="compositionally biased region" description="Polar residues" evidence="5">
    <location>
        <begin position="1"/>
        <end position="15"/>
    </location>
</feature>
<dbReference type="SUPFAM" id="SSF56645">
    <property type="entry name" value="Acyl-CoA dehydrogenase NM domain-like"/>
    <property type="match status" value="1"/>
</dbReference>
<reference evidence="9 10" key="1">
    <citation type="journal article" date="2011" name="J. Bacteriol.">
        <title>Complete genome sequence of the type strain Cupriavidus necator N-1.</title>
        <authorList>
            <person name="Poehlein A."/>
            <person name="Kusian B."/>
            <person name="Friedrich B."/>
            <person name="Daniel R."/>
            <person name="Bowien B."/>
        </authorList>
    </citation>
    <scope>NUCLEOTIDE SEQUENCE [LARGE SCALE GENOMIC DNA]</scope>
    <source>
        <strain evidence="10">ATCC 43291 / DSM 13513 / CCUG 52238 / LMG 8453 / N-1</strain>
    </source>
</reference>
<dbReference type="SUPFAM" id="SSF47203">
    <property type="entry name" value="Acyl-CoA dehydrogenase C-terminal domain-like"/>
    <property type="match status" value="1"/>
</dbReference>
<evidence type="ECO:0000256" key="5">
    <source>
        <dbReference type="SAM" id="MobiDB-lite"/>
    </source>
</evidence>
<dbReference type="PROSITE" id="PS00073">
    <property type="entry name" value="ACYL_COA_DH_2"/>
    <property type="match status" value="1"/>
</dbReference>
<dbReference type="HOGENOM" id="CLU_016513_2_1_4"/>
<keyword evidence="3" id="KW-0285">Flavoprotein</keyword>
<dbReference type="Proteomes" id="UP000006798">
    <property type="component" value="Chromosome 2"/>
</dbReference>
<dbReference type="EMBL" id="CP002878">
    <property type="protein sequence ID" value="AEI79064.1"/>
    <property type="molecule type" value="Genomic_DNA"/>
</dbReference>
<comment type="cofactor">
    <cofactor evidence="1">
        <name>FAD</name>
        <dbReference type="ChEBI" id="CHEBI:57692"/>
    </cofactor>
</comment>
<dbReference type="InterPro" id="IPR006091">
    <property type="entry name" value="Acyl-CoA_Oxase/DH_mid-dom"/>
</dbReference>
<dbReference type="EC" id="1.3.99.-" evidence="9"/>
<dbReference type="Gene3D" id="6.10.250.600">
    <property type="match status" value="1"/>
</dbReference>
<comment type="similarity">
    <text evidence="2">Belongs to the acyl-CoA dehydrogenase family.</text>
</comment>
<dbReference type="AlphaFoldDB" id="F8GN10"/>
<evidence type="ECO:0000256" key="2">
    <source>
        <dbReference type="ARBA" id="ARBA00009347"/>
    </source>
</evidence>
<keyword evidence="9" id="KW-0560">Oxidoreductase</keyword>
<evidence type="ECO:0000256" key="3">
    <source>
        <dbReference type="ARBA" id="ARBA00022630"/>
    </source>
</evidence>
<protein>
    <submittedName>
        <fullName evidence="9">Acyl-CoA dehydrogenase AidB</fullName>
        <ecNumber evidence="9">1.3.99.-</ecNumber>
    </submittedName>
</protein>
<dbReference type="Gene3D" id="1.20.140.10">
    <property type="entry name" value="Butyryl-CoA Dehydrogenase, subunit A, domain 3"/>
    <property type="match status" value="1"/>
</dbReference>